<keyword evidence="3" id="KW-1185">Reference proteome</keyword>
<feature type="region of interest" description="Disordered" evidence="1">
    <location>
        <begin position="289"/>
        <end position="310"/>
    </location>
</feature>
<comment type="caution">
    <text evidence="2">The sequence shown here is derived from an EMBL/GenBank/DDBJ whole genome shotgun (WGS) entry which is preliminary data.</text>
</comment>
<dbReference type="Pfam" id="PF14388">
    <property type="entry name" value="DUF4419"/>
    <property type="match status" value="1"/>
</dbReference>
<reference evidence="2" key="1">
    <citation type="journal article" date="2021" name="Nat. Commun.">
        <title>Genetic determinants of endophytism in the Arabidopsis root mycobiome.</title>
        <authorList>
            <person name="Mesny F."/>
            <person name="Miyauchi S."/>
            <person name="Thiergart T."/>
            <person name="Pickel B."/>
            <person name="Atanasova L."/>
            <person name="Karlsson M."/>
            <person name="Huettel B."/>
            <person name="Barry K.W."/>
            <person name="Haridas S."/>
            <person name="Chen C."/>
            <person name="Bauer D."/>
            <person name="Andreopoulos W."/>
            <person name="Pangilinan J."/>
            <person name="LaButti K."/>
            <person name="Riley R."/>
            <person name="Lipzen A."/>
            <person name="Clum A."/>
            <person name="Drula E."/>
            <person name="Henrissat B."/>
            <person name="Kohler A."/>
            <person name="Grigoriev I.V."/>
            <person name="Martin F.M."/>
            <person name="Hacquard S."/>
        </authorList>
    </citation>
    <scope>NUCLEOTIDE SEQUENCE</scope>
    <source>
        <strain evidence="2">MPI-SDFR-AT-0120</strain>
    </source>
</reference>
<proteinExistence type="predicted"/>
<gene>
    <name evidence="2" type="ORF">FB567DRAFT_510416</name>
</gene>
<name>A0A8K0RGI0_9PLEO</name>
<dbReference type="PANTHER" id="PTHR31252">
    <property type="entry name" value="DUF4419 DOMAIN-CONTAINING PROTEIN"/>
    <property type="match status" value="1"/>
</dbReference>
<dbReference type="OrthoDB" id="9978173at2759"/>
<dbReference type="Proteomes" id="UP000813461">
    <property type="component" value="Unassembled WGS sequence"/>
</dbReference>
<dbReference type="InterPro" id="IPR025533">
    <property type="entry name" value="DUF4419"/>
</dbReference>
<evidence type="ECO:0008006" key="4">
    <source>
        <dbReference type="Google" id="ProtNLM"/>
    </source>
</evidence>
<protein>
    <recommendedName>
        <fullName evidence="4">DUF4419 domain-containing protein</fullName>
    </recommendedName>
</protein>
<evidence type="ECO:0000313" key="3">
    <source>
        <dbReference type="Proteomes" id="UP000813461"/>
    </source>
</evidence>
<evidence type="ECO:0000313" key="2">
    <source>
        <dbReference type="EMBL" id="KAH7094535.1"/>
    </source>
</evidence>
<evidence type="ECO:0000256" key="1">
    <source>
        <dbReference type="SAM" id="MobiDB-lite"/>
    </source>
</evidence>
<accession>A0A8K0RGI0</accession>
<dbReference type="AlphaFoldDB" id="A0A8K0RGI0"/>
<dbReference type="PANTHER" id="PTHR31252:SF11">
    <property type="entry name" value="DUF4419 DOMAIN-CONTAINING PROTEIN"/>
    <property type="match status" value="1"/>
</dbReference>
<feature type="compositionally biased region" description="Polar residues" evidence="1">
    <location>
        <begin position="292"/>
        <end position="306"/>
    </location>
</feature>
<dbReference type="EMBL" id="JAGMVJ010000001">
    <property type="protein sequence ID" value="KAH7094535.1"/>
    <property type="molecule type" value="Genomic_DNA"/>
</dbReference>
<sequence length="419" mass="47041">MPMTFKVADHPSNTFKRPYVTSTQALFSQTCSKEFYESKRIIQSSFPSSTFTDTHITANNNGFVNACWYAYSGHHHLTIRPDDIWFAILSQLNFYINANAESLRSHFVDHEGQKELVIKDVGSIDTFDFGVFARRMTGLIQENVKDPNLRDWIMPTFSTTTVDDRTTAAVLMMGSLQAYFSYTCMLMCGIPSVTLLGERADYEDILHRLDKLEELGSEPTDWAALLRPVLRRFIQSFDINATAEVEQDVKDFWSRIAHVSGGSGPSYISGWLTAFCFWRNDGKCMYKKREPVSQQPQPETGSSRSSRPARIKRSSSYFELDDVVFHVVDTSDIPAGFASVPVKVDDNGTVHNTKMVAGSLGIAASESGEKGETGEGKLDSVRSLSGWLMYEIKEGEAAKEDESDGEEMCYRPIESDEEP</sequence>
<organism evidence="2 3">
    <name type="scientific">Paraphoma chrysanthemicola</name>
    <dbReference type="NCBI Taxonomy" id="798071"/>
    <lineage>
        <taxon>Eukaryota</taxon>
        <taxon>Fungi</taxon>
        <taxon>Dikarya</taxon>
        <taxon>Ascomycota</taxon>
        <taxon>Pezizomycotina</taxon>
        <taxon>Dothideomycetes</taxon>
        <taxon>Pleosporomycetidae</taxon>
        <taxon>Pleosporales</taxon>
        <taxon>Pleosporineae</taxon>
        <taxon>Phaeosphaeriaceae</taxon>
        <taxon>Paraphoma</taxon>
    </lineage>
</organism>
<feature type="region of interest" description="Disordered" evidence="1">
    <location>
        <begin position="395"/>
        <end position="419"/>
    </location>
</feature>